<proteinExistence type="predicted"/>
<protein>
    <submittedName>
        <fullName evidence="1">Uncharacterized protein</fullName>
    </submittedName>
</protein>
<evidence type="ECO:0000313" key="1">
    <source>
        <dbReference type="EMBL" id="RLL18985.1"/>
    </source>
</evidence>
<reference evidence="1 2" key="1">
    <citation type="submission" date="2018-09" db="EMBL/GenBank/DDBJ databases">
        <title>The draft genome of Acinetobacter sp. strains.</title>
        <authorList>
            <person name="Qin J."/>
            <person name="Feng Y."/>
            <person name="Zong Z."/>
        </authorList>
    </citation>
    <scope>NUCLEOTIDE SEQUENCE [LARGE SCALE GENOMIC DNA]</scope>
    <source>
        <strain evidence="1 2">WCHAc060005</strain>
    </source>
</reference>
<organism evidence="1 2">
    <name type="scientific">Acinetobacter chengduensis</name>
    <dbReference type="NCBI Taxonomy" id="2420890"/>
    <lineage>
        <taxon>Bacteria</taxon>
        <taxon>Pseudomonadati</taxon>
        <taxon>Pseudomonadota</taxon>
        <taxon>Gammaproteobacteria</taxon>
        <taxon>Moraxellales</taxon>
        <taxon>Moraxellaceae</taxon>
        <taxon>Acinetobacter</taxon>
    </lineage>
</organism>
<evidence type="ECO:0000313" key="2">
    <source>
        <dbReference type="Proteomes" id="UP000280271"/>
    </source>
</evidence>
<accession>A0ABX9TTY9</accession>
<sequence>MGTKKFADALDNAPLEDFYHEGYHWAGLKKSEIASHYRNLHALGVQQKEYYLVKFSAYQNNATKEIPLIANKLSGWLATSVNWPLLQVDTDAKKAGNYSFNTVTGRQFPEMTLNMIETKDNLVLQSHSMLKNLMFNRDGTFNPPAKYLMWVEFTLFNREKGIARPSTKDSMLCYPSSLSLDVDSTDRGALILPITFARARPFMSQ</sequence>
<dbReference type="Proteomes" id="UP000280271">
    <property type="component" value="Unassembled WGS sequence"/>
</dbReference>
<name>A0ABX9TTY9_9GAMM</name>
<dbReference type="InterPro" id="IPR023365">
    <property type="entry name" value="Sortase_dom-sf"/>
</dbReference>
<dbReference type="EMBL" id="RCHC01000019">
    <property type="protein sequence ID" value="RLL18985.1"/>
    <property type="molecule type" value="Genomic_DNA"/>
</dbReference>
<comment type="caution">
    <text evidence="1">The sequence shown here is derived from an EMBL/GenBank/DDBJ whole genome shotgun (WGS) entry which is preliminary data.</text>
</comment>
<keyword evidence="2" id="KW-1185">Reference proteome</keyword>
<gene>
    <name evidence="1" type="ORF">D9K81_14600</name>
</gene>
<dbReference type="SUPFAM" id="SSF63817">
    <property type="entry name" value="Sortase"/>
    <property type="match status" value="1"/>
</dbReference>